<dbReference type="SUPFAM" id="SSF81342">
    <property type="entry name" value="Transmembrane di-heme cytochromes"/>
    <property type="match status" value="1"/>
</dbReference>
<evidence type="ECO:0000256" key="10">
    <source>
        <dbReference type="ARBA" id="ARBA00023004"/>
    </source>
</evidence>
<dbReference type="GO" id="GO:0020037">
    <property type="term" value="F:heme binding"/>
    <property type="evidence" value="ECO:0007669"/>
    <property type="project" value="TreeGrafter"/>
</dbReference>
<dbReference type="GO" id="GO:0005886">
    <property type="term" value="C:plasma membrane"/>
    <property type="evidence" value="ECO:0007669"/>
    <property type="project" value="UniProtKB-SubCell"/>
</dbReference>
<keyword evidence="16" id="KW-1185">Reference proteome</keyword>
<keyword evidence="7" id="KW-0479">Metal-binding</keyword>
<organism evidence="15 16">
    <name type="scientific">Oharaeibacter diazotrophicus</name>
    <dbReference type="NCBI Taxonomy" id="1920512"/>
    <lineage>
        <taxon>Bacteria</taxon>
        <taxon>Pseudomonadati</taxon>
        <taxon>Pseudomonadota</taxon>
        <taxon>Alphaproteobacteria</taxon>
        <taxon>Hyphomicrobiales</taxon>
        <taxon>Pleomorphomonadaceae</taxon>
        <taxon>Oharaeibacter</taxon>
    </lineage>
</organism>
<name>A0A4R6R9P7_9HYPH</name>
<keyword evidence="11 13" id="KW-0472">Membrane</keyword>
<dbReference type="InterPro" id="IPR016174">
    <property type="entry name" value="Di-haem_cyt_TM"/>
</dbReference>
<feature type="transmembrane region" description="Helical" evidence="13">
    <location>
        <begin position="12"/>
        <end position="32"/>
    </location>
</feature>
<keyword evidence="3" id="KW-0813">Transport</keyword>
<dbReference type="PANTHER" id="PTHR30529">
    <property type="entry name" value="CYTOCHROME B561"/>
    <property type="match status" value="1"/>
</dbReference>
<protein>
    <submittedName>
        <fullName evidence="15">Cytochrome b561</fullName>
    </submittedName>
</protein>
<keyword evidence="10" id="KW-0408">Iron</keyword>
<feature type="transmembrane region" description="Helical" evidence="13">
    <location>
        <begin position="135"/>
        <end position="155"/>
    </location>
</feature>
<evidence type="ECO:0000256" key="3">
    <source>
        <dbReference type="ARBA" id="ARBA00022448"/>
    </source>
</evidence>
<feature type="transmembrane region" description="Helical" evidence="13">
    <location>
        <begin position="103"/>
        <end position="123"/>
    </location>
</feature>
<comment type="subcellular location">
    <subcellularLocation>
        <location evidence="2">Cell membrane</location>
        <topology evidence="2">Multi-pass membrane protein</topology>
    </subcellularLocation>
</comment>
<evidence type="ECO:0000259" key="14">
    <source>
        <dbReference type="Pfam" id="PF01292"/>
    </source>
</evidence>
<evidence type="ECO:0000313" key="16">
    <source>
        <dbReference type="Proteomes" id="UP000294547"/>
    </source>
</evidence>
<proteinExistence type="inferred from homology"/>
<evidence type="ECO:0000256" key="4">
    <source>
        <dbReference type="ARBA" id="ARBA00022475"/>
    </source>
</evidence>
<keyword evidence="8" id="KW-0249">Electron transport</keyword>
<dbReference type="AlphaFoldDB" id="A0A4R6R9P7"/>
<dbReference type="Proteomes" id="UP000294547">
    <property type="component" value="Unassembled WGS sequence"/>
</dbReference>
<sequence length="168" mass="18140">MEYEAERPTGYTGIQIALHWVIAALVLFQLVFGEDMGGAFRAVRNGEPLDAAQGLSADLHIWIGVAILVLAAIRLVTRLGYGAPPPPAGSTALQARLADGMHWLFYVLLFTVPVSGLVAWYVTPAAGEIHELCKPAFIVLIVGHAAAALYHQFVVRDGVLRRMLAPSR</sequence>
<dbReference type="OrthoDB" id="8156287at2"/>
<evidence type="ECO:0000256" key="9">
    <source>
        <dbReference type="ARBA" id="ARBA00022989"/>
    </source>
</evidence>
<dbReference type="RefSeq" id="WP_126538878.1">
    <property type="nucleotide sequence ID" value="NZ_BSPM01000007.1"/>
</dbReference>
<feature type="transmembrane region" description="Helical" evidence="13">
    <location>
        <begin position="59"/>
        <end position="77"/>
    </location>
</feature>
<dbReference type="GO" id="GO:0046872">
    <property type="term" value="F:metal ion binding"/>
    <property type="evidence" value="ECO:0007669"/>
    <property type="project" value="UniProtKB-KW"/>
</dbReference>
<dbReference type="InterPro" id="IPR011577">
    <property type="entry name" value="Cyt_b561_bac/Ni-Hgenase"/>
</dbReference>
<comment type="caution">
    <text evidence="15">The sequence shown here is derived from an EMBL/GenBank/DDBJ whole genome shotgun (WGS) entry which is preliminary data.</text>
</comment>
<feature type="domain" description="Cytochrome b561 bacterial/Ni-hydrogenase" evidence="14">
    <location>
        <begin position="11"/>
        <end position="164"/>
    </location>
</feature>
<dbReference type="Pfam" id="PF01292">
    <property type="entry name" value="Ni_hydr_CYTB"/>
    <property type="match status" value="1"/>
</dbReference>
<keyword evidence="6 13" id="KW-0812">Transmembrane</keyword>
<evidence type="ECO:0000256" key="2">
    <source>
        <dbReference type="ARBA" id="ARBA00004651"/>
    </source>
</evidence>
<dbReference type="InterPro" id="IPR052168">
    <property type="entry name" value="Cytochrome_b561_oxidase"/>
</dbReference>
<evidence type="ECO:0000256" key="13">
    <source>
        <dbReference type="SAM" id="Phobius"/>
    </source>
</evidence>
<accession>A0A4R6R9P7</accession>
<evidence type="ECO:0000256" key="7">
    <source>
        <dbReference type="ARBA" id="ARBA00022723"/>
    </source>
</evidence>
<evidence type="ECO:0000313" key="15">
    <source>
        <dbReference type="EMBL" id="TDP82702.1"/>
    </source>
</evidence>
<dbReference type="PANTHER" id="PTHR30529:SF7">
    <property type="entry name" value="CYTOCHROME B561 BACTERIAL_NI-HYDROGENASE DOMAIN-CONTAINING PROTEIN"/>
    <property type="match status" value="1"/>
</dbReference>
<evidence type="ECO:0000256" key="12">
    <source>
        <dbReference type="ARBA" id="ARBA00037975"/>
    </source>
</evidence>
<keyword evidence="9 13" id="KW-1133">Transmembrane helix</keyword>
<reference evidence="15 16" key="1">
    <citation type="submission" date="2019-03" db="EMBL/GenBank/DDBJ databases">
        <title>Genomic Encyclopedia of Type Strains, Phase IV (KMG-IV): sequencing the most valuable type-strain genomes for metagenomic binning, comparative biology and taxonomic classification.</title>
        <authorList>
            <person name="Goeker M."/>
        </authorList>
    </citation>
    <scope>NUCLEOTIDE SEQUENCE [LARGE SCALE GENOMIC DNA]</scope>
    <source>
        <strain evidence="15 16">DSM 102969</strain>
    </source>
</reference>
<dbReference type="GO" id="GO:0009055">
    <property type="term" value="F:electron transfer activity"/>
    <property type="evidence" value="ECO:0007669"/>
    <property type="project" value="InterPro"/>
</dbReference>
<evidence type="ECO:0000256" key="8">
    <source>
        <dbReference type="ARBA" id="ARBA00022982"/>
    </source>
</evidence>
<evidence type="ECO:0000256" key="11">
    <source>
        <dbReference type="ARBA" id="ARBA00023136"/>
    </source>
</evidence>
<dbReference type="EMBL" id="SNXY01000010">
    <property type="protein sequence ID" value="TDP82702.1"/>
    <property type="molecule type" value="Genomic_DNA"/>
</dbReference>
<gene>
    <name evidence="15" type="ORF">EDD54_3972</name>
</gene>
<keyword evidence="4" id="KW-1003">Cell membrane</keyword>
<evidence type="ECO:0000256" key="1">
    <source>
        <dbReference type="ARBA" id="ARBA00001970"/>
    </source>
</evidence>
<comment type="cofactor">
    <cofactor evidence="1">
        <name>heme b</name>
        <dbReference type="ChEBI" id="CHEBI:60344"/>
    </cofactor>
</comment>
<keyword evidence="5" id="KW-0349">Heme</keyword>
<comment type="similarity">
    <text evidence="12">Belongs to the cytochrome b561 family.</text>
</comment>
<evidence type="ECO:0000256" key="5">
    <source>
        <dbReference type="ARBA" id="ARBA00022617"/>
    </source>
</evidence>
<dbReference type="GO" id="GO:0022904">
    <property type="term" value="P:respiratory electron transport chain"/>
    <property type="evidence" value="ECO:0007669"/>
    <property type="project" value="InterPro"/>
</dbReference>
<evidence type="ECO:0000256" key="6">
    <source>
        <dbReference type="ARBA" id="ARBA00022692"/>
    </source>
</evidence>